<feature type="transmembrane region" description="Helical" evidence="1">
    <location>
        <begin position="153"/>
        <end position="177"/>
    </location>
</feature>
<dbReference type="EMBL" id="JANBQF010000332">
    <property type="protein sequence ID" value="KAJ2002136.1"/>
    <property type="molecule type" value="Genomic_DNA"/>
</dbReference>
<name>A0A9W8BAL3_9FUNG</name>
<sequence>MGAADDSTCVLAVVVGIGSVKIAVSVDISGAVVVATTGTEEVAATELVVAVTTTGAEDSVTSVSSGTVINDGMDESVITIIELLDTPANEVSVEILEDAVDKVKAVLIGVVVESESVASNPVLDLVTGKFSSTVVKVGRSTWVEVKESGGGGVVVTALVVVVVVTLVAIVVAVKALVVDVMATDDTGSLDSDVNTSDLVPALVS</sequence>
<gene>
    <name evidence="2" type="ORF">H4R26_003764</name>
</gene>
<keyword evidence="3" id="KW-1185">Reference proteome</keyword>
<evidence type="ECO:0000313" key="2">
    <source>
        <dbReference type="EMBL" id="KAJ2002136.1"/>
    </source>
</evidence>
<keyword evidence="1" id="KW-0472">Membrane</keyword>
<keyword evidence="1" id="KW-1133">Transmembrane helix</keyword>
<dbReference type="Proteomes" id="UP001150907">
    <property type="component" value="Unassembled WGS sequence"/>
</dbReference>
<dbReference type="AlphaFoldDB" id="A0A9W8BAL3"/>
<protein>
    <submittedName>
        <fullName evidence="2">Uncharacterized protein</fullName>
    </submittedName>
</protein>
<organism evidence="2 3">
    <name type="scientific">Coemansia thaxteri</name>
    <dbReference type="NCBI Taxonomy" id="2663907"/>
    <lineage>
        <taxon>Eukaryota</taxon>
        <taxon>Fungi</taxon>
        <taxon>Fungi incertae sedis</taxon>
        <taxon>Zoopagomycota</taxon>
        <taxon>Kickxellomycotina</taxon>
        <taxon>Kickxellomycetes</taxon>
        <taxon>Kickxellales</taxon>
        <taxon>Kickxellaceae</taxon>
        <taxon>Coemansia</taxon>
    </lineage>
</organism>
<comment type="caution">
    <text evidence="2">The sequence shown here is derived from an EMBL/GenBank/DDBJ whole genome shotgun (WGS) entry which is preliminary data.</text>
</comment>
<reference evidence="2" key="1">
    <citation type="submission" date="2022-07" db="EMBL/GenBank/DDBJ databases">
        <title>Phylogenomic reconstructions and comparative analyses of Kickxellomycotina fungi.</title>
        <authorList>
            <person name="Reynolds N.K."/>
            <person name="Stajich J.E."/>
            <person name="Barry K."/>
            <person name="Grigoriev I.V."/>
            <person name="Crous P."/>
            <person name="Smith M.E."/>
        </authorList>
    </citation>
    <scope>NUCLEOTIDE SEQUENCE</scope>
    <source>
        <strain evidence="2">IMI 214461</strain>
    </source>
</reference>
<proteinExistence type="predicted"/>
<accession>A0A9W8BAL3</accession>
<evidence type="ECO:0000313" key="3">
    <source>
        <dbReference type="Proteomes" id="UP001150907"/>
    </source>
</evidence>
<evidence type="ECO:0000256" key="1">
    <source>
        <dbReference type="SAM" id="Phobius"/>
    </source>
</evidence>
<keyword evidence="1" id="KW-0812">Transmembrane</keyword>